<organism evidence="10 11">
    <name type="scientific">Lottia gigantea</name>
    <name type="common">Giant owl limpet</name>
    <dbReference type="NCBI Taxonomy" id="225164"/>
    <lineage>
        <taxon>Eukaryota</taxon>
        <taxon>Metazoa</taxon>
        <taxon>Spiralia</taxon>
        <taxon>Lophotrochozoa</taxon>
        <taxon>Mollusca</taxon>
        <taxon>Gastropoda</taxon>
        <taxon>Patellogastropoda</taxon>
        <taxon>Lottioidea</taxon>
        <taxon>Lottiidae</taxon>
        <taxon>Lottia</taxon>
    </lineage>
</organism>
<feature type="domain" description="Sushi" evidence="7">
    <location>
        <begin position="334"/>
        <end position="400"/>
    </location>
</feature>
<evidence type="ECO:0000313" key="10">
    <source>
        <dbReference type="EMBL" id="ESO98359.1"/>
    </source>
</evidence>
<dbReference type="Pfam" id="PF01607">
    <property type="entry name" value="CBM_14"/>
    <property type="match status" value="1"/>
</dbReference>
<evidence type="ECO:0000256" key="2">
    <source>
        <dbReference type="ARBA" id="ARBA00022737"/>
    </source>
</evidence>
<feature type="domain" description="Sushi" evidence="7">
    <location>
        <begin position="401"/>
        <end position="462"/>
    </location>
</feature>
<keyword evidence="2" id="KW-0677">Repeat</keyword>
<accession>V4C9E4</accession>
<dbReference type="OrthoDB" id="6127264at2759"/>
<dbReference type="PROSITE" id="PS51034">
    <property type="entry name" value="ZP_2"/>
    <property type="match status" value="1"/>
</dbReference>
<keyword evidence="4" id="KW-0325">Glycoprotein</keyword>
<dbReference type="InterPro" id="IPR000436">
    <property type="entry name" value="Sushi_SCR_CCP_dom"/>
</dbReference>
<evidence type="ECO:0000256" key="1">
    <source>
        <dbReference type="ARBA" id="ARBA00022659"/>
    </source>
</evidence>
<dbReference type="GO" id="GO:0008061">
    <property type="term" value="F:chitin binding"/>
    <property type="evidence" value="ECO:0007669"/>
    <property type="project" value="InterPro"/>
</dbReference>
<evidence type="ECO:0000256" key="4">
    <source>
        <dbReference type="ARBA" id="ARBA00023180"/>
    </source>
</evidence>
<feature type="disulfide bond" evidence="5">
    <location>
        <begin position="403"/>
        <end position="446"/>
    </location>
</feature>
<protein>
    <recommendedName>
        <fullName evidence="12">Chitinase</fullName>
    </recommendedName>
</protein>
<dbReference type="PANTHER" id="PTHR19325">
    <property type="entry name" value="COMPLEMENT COMPONENT-RELATED SUSHI DOMAIN-CONTAINING"/>
    <property type="match status" value="1"/>
</dbReference>
<dbReference type="GO" id="GO:0005576">
    <property type="term" value="C:extracellular region"/>
    <property type="evidence" value="ECO:0007669"/>
    <property type="project" value="InterPro"/>
</dbReference>
<evidence type="ECO:0000256" key="5">
    <source>
        <dbReference type="PROSITE-ProRule" id="PRU00302"/>
    </source>
</evidence>
<keyword evidence="1 5" id="KW-0768">Sushi</keyword>
<comment type="caution">
    <text evidence="5">Lacks conserved residue(s) required for the propagation of feature annotation.</text>
</comment>
<dbReference type="PROSITE" id="PS50940">
    <property type="entry name" value="CHIT_BIND_II"/>
    <property type="match status" value="1"/>
</dbReference>
<dbReference type="Proteomes" id="UP000030746">
    <property type="component" value="Unassembled WGS sequence"/>
</dbReference>
<evidence type="ECO:0000259" key="7">
    <source>
        <dbReference type="PROSITE" id="PS50923"/>
    </source>
</evidence>
<evidence type="ECO:0000259" key="9">
    <source>
        <dbReference type="PROSITE" id="PS51034"/>
    </source>
</evidence>
<dbReference type="HOGENOM" id="CLU_521036_0_0_1"/>
<evidence type="ECO:0000259" key="8">
    <source>
        <dbReference type="PROSITE" id="PS50940"/>
    </source>
</evidence>
<reference evidence="10 11" key="1">
    <citation type="journal article" date="2013" name="Nature">
        <title>Insights into bilaterian evolution from three spiralian genomes.</title>
        <authorList>
            <person name="Simakov O."/>
            <person name="Marletaz F."/>
            <person name="Cho S.J."/>
            <person name="Edsinger-Gonzales E."/>
            <person name="Havlak P."/>
            <person name="Hellsten U."/>
            <person name="Kuo D.H."/>
            <person name="Larsson T."/>
            <person name="Lv J."/>
            <person name="Arendt D."/>
            <person name="Savage R."/>
            <person name="Osoegawa K."/>
            <person name="de Jong P."/>
            <person name="Grimwood J."/>
            <person name="Chapman J.A."/>
            <person name="Shapiro H."/>
            <person name="Aerts A."/>
            <person name="Otillar R.P."/>
            <person name="Terry A.Y."/>
            <person name="Boore J.L."/>
            <person name="Grigoriev I.V."/>
            <person name="Lindberg D.R."/>
            <person name="Seaver E.C."/>
            <person name="Weisblat D.A."/>
            <person name="Putnam N.H."/>
            <person name="Rokhsar D.S."/>
        </authorList>
    </citation>
    <scope>NUCLEOTIDE SEQUENCE [LARGE SCALE GENOMIC DNA]</scope>
</reference>
<dbReference type="InterPro" id="IPR057371">
    <property type="entry name" value="VERL_C"/>
</dbReference>
<feature type="signal peptide" evidence="6">
    <location>
        <begin position="1"/>
        <end position="18"/>
    </location>
</feature>
<sequence length="523" mass="55796">MTGLFPFFLLAIVVGIESFSLVKEDNSIIDVTVDCGANQAANSAVLNILTDVDISAIAKCKNGEKSFITTDSVHYTLPATLTTRDNLCELNEKDGSDNFDIEVEVHYGELDGLILTKTKLVTVVCTYSDHGKDDSGQHSIRDGPQAYIEKQTFVGASVPKADLSLSIQTVDDQDAVGSIAFDRRYSLFGSYTGAQQNVGLKPVSCDAISDDGERYAVLTAGCGDGFIFDRADGFVTTGKTFRSPYFFAFHLANSGNLAFDCNVTLCSPNCEGTSCETVCGPVTSFVIPNIQLEQCTGNNKYQDTCSFICNDGYDKSGVAISTCGADGIWTVPDITCPPKDCGAVLPEGTMSTGNAASGTTYPNVADYTCNEGYTTSTGKAQIQCLTTGKWDAASVLNCVARDCGAILPEGTMSTGNAASGTTYPNVADYTCNEGYTVLSGKAQVQCLATGKWDAASVLNCEIEDSCDPVNRDPVPDPKDCKKFKQCSEAGIYLSMRCPDGLGFDEKLKVCNYFTEIPDCDEQN</sequence>
<dbReference type="Gene3D" id="2.170.140.10">
    <property type="entry name" value="Chitin binding domain"/>
    <property type="match status" value="1"/>
</dbReference>
<keyword evidence="3 5" id="KW-1015">Disulfide bond</keyword>
<dbReference type="Gene3D" id="2.10.70.10">
    <property type="entry name" value="Complement Module, domain 1"/>
    <property type="match status" value="3"/>
</dbReference>
<evidence type="ECO:0008006" key="12">
    <source>
        <dbReference type="Google" id="ProtNLM"/>
    </source>
</evidence>
<evidence type="ECO:0000313" key="11">
    <source>
        <dbReference type="Proteomes" id="UP000030746"/>
    </source>
</evidence>
<keyword evidence="11" id="KW-1185">Reference proteome</keyword>
<dbReference type="EMBL" id="KB201262">
    <property type="protein sequence ID" value="ESO98359.1"/>
    <property type="molecule type" value="Genomic_DNA"/>
</dbReference>
<keyword evidence="6" id="KW-0732">Signal</keyword>
<dbReference type="SUPFAM" id="SSF57625">
    <property type="entry name" value="Invertebrate chitin-binding proteins"/>
    <property type="match status" value="1"/>
</dbReference>
<gene>
    <name evidence="10" type="ORF">LOTGIDRAFT_231422</name>
</gene>
<proteinExistence type="predicted"/>
<dbReference type="InterPro" id="IPR001507">
    <property type="entry name" value="ZP_dom"/>
</dbReference>
<dbReference type="SUPFAM" id="SSF57535">
    <property type="entry name" value="Complement control module/SCR domain"/>
    <property type="match status" value="3"/>
</dbReference>
<dbReference type="RefSeq" id="XP_009051055.1">
    <property type="nucleotide sequence ID" value="XM_009052807.1"/>
</dbReference>
<dbReference type="PROSITE" id="PS50923">
    <property type="entry name" value="SUSHI"/>
    <property type="match status" value="2"/>
</dbReference>
<dbReference type="GeneID" id="20248580"/>
<dbReference type="SMART" id="SM00494">
    <property type="entry name" value="ChtBD2"/>
    <property type="match status" value="1"/>
</dbReference>
<evidence type="ECO:0000256" key="3">
    <source>
        <dbReference type="ARBA" id="ARBA00023157"/>
    </source>
</evidence>
<feature type="chain" id="PRO_5004718251" description="Chitinase" evidence="6">
    <location>
        <begin position="19"/>
        <end position="523"/>
    </location>
</feature>
<dbReference type="InterPro" id="IPR036508">
    <property type="entry name" value="Chitin-bd_dom_sf"/>
</dbReference>
<dbReference type="CTD" id="20248580"/>
<dbReference type="PANTHER" id="PTHR19325:SF560">
    <property type="entry name" value="SUSHI, VON WILLEBRAND FACTOR TYPE A, EGF AND PENTRAXIN DOMAIN-CONTAINING PROTEIN 1"/>
    <property type="match status" value="1"/>
</dbReference>
<dbReference type="Pfam" id="PF00084">
    <property type="entry name" value="Sushi"/>
    <property type="match status" value="3"/>
</dbReference>
<feature type="domain" description="Chitin-binding type-2" evidence="8">
    <location>
        <begin position="463"/>
        <end position="521"/>
    </location>
</feature>
<dbReference type="CDD" id="cd00033">
    <property type="entry name" value="CCP"/>
    <property type="match status" value="3"/>
</dbReference>
<evidence type="ECO:0000256" key="6">
    <source>
        <dbReference type="SAM" id="SignalP"/>
    </source>
</evidence>
<feature type="domain" description="ZP" evidence="9">
    <location>
        <begin position="22"/>
        <end position="282"/>
    </location>
</feature>
<name>V4C9E4_LOTGI</name>
<dbReference type="KEGG" id="lgi:LOTGIDRAFT_231422"/>
<dbReference type="AlphaFoldDB" id="V4C9E4"/>
<dbReference type="InterPro" id="IPR035976">
    <property type="entry name" value="Sushi/SCR/CCP_sf"/>
</dbReference>
<dbReference type="InterPro" id="IPR050350">
    <property type="entry name" value="Compl-Cell_Adhes-Reg"/>
</dbReference>
<dbReference type="InterPro" id="IPR002557">
    <property type="entry name" value="Chitin-bd_dom"/>
</dbReference>
<dbReference type="SMART" id="SM00032">
    <property type="entry name" value="CCP"/>
    <property type="match status" value="3"/>
</dbReference>
<dbReference type="Pfam" id="PF25272">
    <property type="entry name" value="VERL_C"/>
    <property type="match status" value="1"/>
</dbReference>